<dbReference type="Gene3D" id="3.30.830.10">
    <property type="entry name" value="Metalloenzyme, LuxS/M16 peptidase-like"/>
    <property type="match status" value="4"/>
</dbReference>
<comment type="caution">
    <text evidence="6">The sequence shown here is derived from an EMBL/GenBank/DDBJ whole genome shotgun (WGS) entry which is preliminary data.</text>
</comment>
<evidence type="ECO:0000259" key="5">
    <source>
        <dbReference type="Pfam" id="PF05193"/>
    </source>
</evidence>
<protein>
    <submittedName>
        <fullName evidence="6">Peptidase M16</fullName>
    </submittedName>
</protein>
<keyword evidence="2" id="KW-0378">Hydrolase</keyword>
<reference evidence="6" key="1">
    <citation type="journal article" date="2014" name="Int. J. Syst. Evol. Microbiol.">
        <title>Complete genome of a new Firmicutes species belonging to the dominant human colonic microbiota ('Ruminococcus bicirculans') reveals two chromosomes and a selective capacity to utilize plant glucans.</title>
        <authorList>
            <consortium name="NISC Comparative Sequencing Program"/>
            <person name="Wegmann U."/>
            <person name="Louis P."/>
            <person name="Goesmann A."/>
            <person name="Henrissat B."/>
            <person name="Duncan S.H."/>
            <person name="Flint H.J."/>
        </authorList>
    </citation>
    <scope>NUCLEOTIDE SEQUENCE</scope>
    <source>
        <strain evidence="6">NBRC 108216</strain>
    </source>
</reference>
<feature type="domain" description="Peptidase M16 C-terminal" evidence="5">
    <location>
        <begin position="692"/>
        <end position="864"/>
    </location>
</feature>
<dbReference type="Proteomes" id="UP001161390">
    <property type="component" value="Unassembled WGS sequence"/>
</dbReference>
<comment type="similarity">
    <text evidence="1">Belongs to the peptidase M16 family.</text>
</comment>
<dbReference type="Pfam" id="PF05193">
    <property type="entry name" value="Peptidase_M16_C"/>
    <property type="match status" value="2"/>
</dbReference>
<keyword evidence="2" id="KW-0482">Metalloprotease</keyword>
<dbReference type="RefSeq" id="WP_284368951.1">
    <property type="nucleotide sequence ID" value="NZ_BSNJ01000001.1"/>
</dbReference>
<feature type="domain" description="Peptidase M16 N-terminal" evidence="4">
    <location>
        <begin position="63"/>
        <end position="186"/>
    </location>
</feature>
<dbReference type="PROSITE" id="PS51257">
    <property type="entry name" value="PROKAR_LIPOPROTEIN"/>
    <property type="match status" value="1"/>
</dbReference>
<reference evidence="6" key="2">
    <citation type="submission" date="2023-01" db="EMBL/GenBank/DDBJ databases">
        <title>Draft genome sequence of Algimonas porphyrae strain NBRC 108216.</title>
        <authorList>
            <person name="Sun Q."/>
            <person name="Mori K."/>
        </authorList>
    </citation>
    <scope>NUCLEOTIDE SEQUENCE</scope>
    <source>
        <strain evidence="6">NBRC 108216</strain>
    </source>
</reference>
<evidence type="ECO:0000313" key="6">
    <source>
        <dbReference type="EMBL" id="GLQ19192.1"/>
    </source>
</evidence>
<dbReference type="SUPFAM" id="SSF63411">
    <property type="entry name" value="LuxS/MPP-like metallohydrolase"/>
    <property type="match status" value="4"/>
</dbReference>
<organism evidence="6 7">
    <name type="scientific">Algimonas porphyrae</name>
    <dbReference type="NCBI Taxonomy" id="1128113"/>
    <lineage>
        <taxon>Bacteria</taxon>
        <taxon>Pseudomonadati</taxon>
        <taxon>Pseudomonadota</taxon>
        <taxon>Alphaproteobacteria</taxon>
        <taxon>Maricaulales</taxon>
        <taxon>Robiginitomaculaceae</taxon>
        <taxon>Algimonas</taxon>
    </lineage>
</organism>
<dbReference type="InterPro" id="IPR007863">
    <property type="entry name" value="Peptidase_M16_C"/>
</dbReference>
<dbReference type="EMBL" id="BSNJ01000001">
    <property type="protein sequence ID" value="GLQ19192.1"/>
    <property type="molecule type" value="Genomic_DNA"/>
</dbReference>
<gene>
    <name evidence="6" type="ORF">GCM10007854_01470</name>
</gene>
<feature type="domain" description="Peptidase M16 C-terminal" evidence="5">
    <location>
        <begin position="220"/>
        <end position="396"/>
    </location>
</feature>
<accession>A0ABQ5UYX9</accession>
<feature type="domain" description="Peptidase M16 N-terminal" evidence="4">
    <location>
        <begin position="550"/>
        <end position="664"/>
    </location>
</feature>
<evidence type="ECO:0000313" key="7">
    <source>
        <dbReference type="Proteomes" id="UP001161390"/>
    </source>
</evidence>
<dbReference type="InterPro" id="IPR050361">
    <property type="entry name" value="MPP/UQCRC_Complex"/>
</dbReference>
<dbReference type="PANTHER" id="PTHR11851:SF49">
    <property type="entry name" value="MITOCHONDRIAL-PROCESSING PEPTIDASE SUBUNIT ALPHA"/>
    <property type="match status" value="1"/>
</dbReference>
<keyword evidence="3" id="KW-0732">Signal</keyword>
<feature type="signal peptide" evidence="3">
    <location>
        <begin position="1"/>
        <end position="22"/>
    </location>
</feature>
<dbReference type="PANTHER" id="PTHR11851">
    <property type="entry name" value="METALLOPROTEASE"/>
    <property type="match status" value="1"/>
</dbReference>
<feature type="chain" id="PRO_5045871358" evidence="3">
    <location>
        <begin position="23"/>
        <end position="964"/>
    </location>
</feature>
<keyword evidence="2" id="KW-0645">Protease</keyword>
<evidence type="ECO:0000256" key="2">
    <source>
        <dbReference type="ARBA" id="ARBA00023049"/>
    </source>
</evidence>
<evidence type="ECO:0000256" key="3">
    <source>
        <dbReference type="SAM" id="SignalP"/>
    </source>
</evidence>
<keyword evidence="7" id="KW-1185">Reference proteome</keyword>
<evidence type="ECO:0000256" key="1">
    <source>
        <dbReference type="ARBA" id="ARBA00007261"/>
    </source>
</evidence>
<name>A0ABQ5UYX9_9PROT</name>
<evidence type="ECO:0000259" key="4">
    <source>
        <dbReference type="Pfam" id="PF00675"/>
    </source>
</evidence>
<dbReference type="InterPro" id="IPR011765">
    <property type="entry name" value="Pept_M16_N"/>
</dbReference>
<sequence length="964" mass="104594">MTFRSILLSGTATILLAACANATTDTTRTTVTQTTTVTTDTASESTSFTLDYESFMLDNGLEVILQRDTSDPIVAVSTVIHAGSSREKPGRTGFAHFFEHMAFNDSENVPRGWNRGQIPKWGGLRNGGTWSDGTIYFEVVPKDAFDKILWIDSDRLGYMINTVTTAALEREKQVVKNEKRQRVDNAAYGYTNEVIRAALYPEDHPYNWTVIGSLPDLQAATLEDVREFYDLWYGPNNATLAIVGDIDIAETKEKVKRWFGEIERGRDIPEPVPQPVTLEATKNLWFEDNFAKLPELRLTFPTVESLHADQTALDMLGPILGGARNSPLYVEVVEVAKAAPDVSAFHGANELAGTFTIRVRGKAGTDLDDVKAAIDAAMERFETSGIDPQDLERVKAGQETSLYAGLSTALGKANSFARSNELFGDPAHVVKAASAIKAVTADQVRDVYDRYIKDKPYVMTSFVPKGQADLAVSGAERATVWIEEVRDDVASEEVSAGEIAAFEKTPTVHDRSEPPFSELPLLQMPDIWEDELADGVAVRGIESDEIPLVQFDVTLPGGRWVETPEENGRLTLLADMLDEGTANRTPVELEQAIGLLGSSISVTSNSEELVITATTLSRNLDATVALVEEMLTQPRFADADFERVKSARLTAIKGREANPRAIAAQAFNRLIYGDRHPYGRPGGGSVETVTDMTLDDVKAAHADLLSSKARIHVVGAVTPDRAVEALAPLGGAVTPAAMARPDYAIPTQSAAGQVYFIDVPGSKQSVLRIGALVPAADHPDFNKISFTNEKLGGGISGDLGQMLRIEKGYTYGAGSFVSKGVVERPFTLSTSVRANATGDSLSIIRDMVQAHGSTYDAAAVETTQQKVIKEGARAFESLGAKLGTLREISRFNLPNDYVEQEQAELVTMTADDFRDTADRYLVEDAMVYLVVGDAETQLDAVQAFATAAGKGKVVQLDIYGQPVD</sequence>
<dbReference type="Pfam" id="PF00675">
    <property type="entry name" value="Peptidase_M16"/>
    <property type="match status" value="2"/>
</dbReference>
<proteinExistence type="inferred from homology"/>
<dbReference type="InterPro" id="IPR011249">
    <property type="entry name" value="Metalloenz_LuxS/M16"/>
</dbReference>